<dbReference type="EMBL" id="CP032097">
    <property type="protein sequence ID" value="AXX95118.1"/>
    <property type="molecule type" value="Genomic_DNA"/>
</dbReference>
<name>A0A347U8E0_9BACT</name>
<evidence type="ECO:0000313" key="1">
    <source>
        <dbReference type="EMBL" id="AXX95118.1"/>
    </source>
</evidence>
<evidence type="ECO:0000313" key="4">
    <source>
        <dbReference type="Proteomes" id="UP000290588"/>
    </source>
</evidence>
<accession>A0A347U8E0</accession>
<evidence type="ECO:0000313" key="3">
    <source>
        <dbReference type="Proteomes" id="UP000262582"/>
    </source>
</evidence>
<dbReference type="RefSeq" id="WP_118917305.1">
    <property type="nucleotide sequence ID" value="NZ_CP032097.1"/>
</dbReference>
<sequence>MADEIPQIEDHYLPLGATGKWTVTTQNGKGKLSFYIGEDEFALANETQGTTIDDDLALAGILDEQKTRFKEHLMNKMLTDFDAELTVPQAPTTSPLISQMKAGNDLKQKQHEREIQLAKVEVEYKKADIQAKLKTIKLQEEANAIQQLQLNMQGKLYEQNERIIKQTSTLLTNIAKLKSVIAQKEYTLSTDNLNLGDVKLDTSQLVESLNNLTTSNKEVNQKIIEKINADLDKNVEFEGKMYNKTELQNLSNVEKIKNLKDENEFALNDGLEMVEDFMINDGFSLDFNPFQYLLDEIEKGLKDEFSQIKTKYNINNVGSI</sequence>
<dbReference type="Proteomes" id="UP000262582">
    <property type="component" value="Chromosome"/>
</dbReference>
<reference evidence="1 3" key="2">
    <citation type="submission" date="2018-08" db="EMBL/GenBank/DDBJ databases">
        <title>Complete genome of the Arcobacter ellisii type strain LMG 26155.</title>
        <authorList>
            <person name="Miller W.G."/>
            <person name="Yee E."/>
            <person name="Bono J.L."/>
        </authorList>
    </citation>
    <scope>NUCLEOTIDE SEQUENCE [LARGE SCALE GENOMIC DNA]</scope>
    <source>
        <strain evidence="1 3">LMG 26155</strain>
    </source>
</reference>
<evidence type="ECO:0000313" key="2">
    <source>
        <dbReference type="EMBL" id="RXI29006.1"/>
    </source>
</evidence>
<reference evidence="2 4" key="1">
    <citation type="submission" date="2017-09" db="EMBL/GenBank/DDBJ databases">
        <title>Genomics of the genus Arcobacter.</title>
        <authorList>
            <person name="Perez-Cataluna A."/>
            <person name="Figueras M.J."/>
            <person name="Salas-Masso N."/>
        </authorList>
    </citation>
    <scope>NUCLEOTIDE SEQUENCE [LARGE SCALE GENOMIC DNA]</scope>
    <source>
        <strain evidence="2 4">CECT 7837</strain>
    </source>
</reference>
<protein>
    <submittedName>
        <fullName evidence="2">Uncharacterized protein</fullName>
    </submittedName>
</protein>
<organism evidence="2 4">
    <name type="scientific">Arcobacter ellisii</name>
    <dbReference type="NCBI Taxonomy" id="913109"/>
    <lineage>
        <taxon>Bacteria</taxon>
        <taxon>Pseudomonadati</taxon>
        <taxon>Campylobacterota</taxon>
        <taxon>Epsilonproteobacteria</taxon>
        <taxon>Campylobacterales</taxon>
        <taxon>Arcobacteraceae</taxon>
        <taxon>Arcobacter</taxon>
    </lineage>
</organism>
<dbReference type="AlphaFoldDB" id="A0A347U8E0"/>
<keyword evidence="3" id="KW-1185">Reference proteome</keyword>
<dbReference type="OrthoDB" id="5368417at2"/>
<dbReference type="KEGG" id="aell:AELL_1456"/>
<dbReference type="Proteomes" id="UP000290588">
    <property type="component" value="Unassembled WGS sequence"/>
</dbReference>
<gene>
    <name evidence="1" type="ORF">AELL_1456</name>
    <name evidence="2" type="ORF">CP962_12360</name>
</gene>
<proteinExistence type="predicted"/>
<dbReference type="EMBL" id="NXIG01000015">
    <property type="protein sequence ID" value="RXI29006.1"/>
    <property type="molecule type" value="Genomic_DNA"/>
</dbReference>